<dbReference type="RefSeq" id="WP_110394773.1">
    <property type="nucleotide sequence ID" value="NZ_JBHUHB010000001.1"/>
</dbReference>
<comment type="similarity">
    <text evidence="2">Belongs to the autoinducer-2 exporter (AI-2E) (TC 2.A.86) family.</text>
</comment>
<feature type="transmembrane region" description="Helical" evidence="6">
    <location>
        <begin position="231"/>
        <end position="250"/>
    </location>
</feature>
<name>A0A2V3W6R0_9BACI</name>
<dbReference type="Pfam" id="PF01594">
    <property type="entry name" value="AI-2E_transport"/>
    <property type="match status" value="1"/>
</dbReference>
<dbReference type="OrthoDB" id="9774361at2"/>
<keyword evidence="4 6" id="KW-1133">Transmembrane helix</keyword>
<comment type="subcellular location">
    <subcellularLocation>
        <location evidence="1">Membrane</location>
        <topology evidence="1">Multi-pass membrane protein</topology>
    </subcellularLocation>
</comment>
<organism evidence="7 8">
    <name type="scientific">Pseudogracilibacillus auburnensis</name>
    <dbReference type="NCBI Taxonomy" id="1494959"/>
    <lineage>
        <taxon>Bacteria</taxon>
        <taxon>Bacillati</taxon>
        <taxon>Bacillota</taxon>
        <taxon>Bacilli</taxon>
        <taxon>Bacillales</taxon>
        <taxon>Bacillaceae</taxon>
        <taxon>Pseudogracilibacillus</taxon>
    </lineage>
</organism>
<feature type="transmembrane region" description="Helical" evidence="6">
    <location>
        <begin position="62"/>
        <end position="84"/>
    </location>
</feature>
<evidence type="ECO:0000256" key="2">
    <source>
        <dbReference type="ARBA" id="ARBA00009773"/>
    </source>
</evidence>
<dbReference type="NCBIfam" id="TIGR02872">
    <property type="entry name" value="spore_ytvI"/>
    <property type="match status" value="1"/>
</dbReference>
<evidence type="ECO:0000256" key="3">
    <source>
        <dbReference type="ARBA" id="ARBA00022692"/>
    </source>
</evidence>
<protein>
    <submittedName>
        <fullName evidence="7">Sporulation integral membrane protein YtvI</fullName>
    </submittedName>
</protein>
<dbReference type="PANTHER" id="PTHR21716">
    <property type="entry name" value="TRANSMEMBRANE PROTEIN"/>
    <property type="match status" value="1"/>
</dbReference>
<evidence type="ECO:0000313" key="7">
    <source>
        <dbReference type="EMBL" id="PXW87945.1"/>
    </source>
</evidence>
<feature type="transmembrane region" description="Helical" evidence="6">
    <location>
        <begin position="33"/>
        <end position="50"/>
    </location>
</feature>
<keyword evidence="8" id="KW-1185">Reference proteome</keyword>
<evidence type="ECO:0000256" key="6">
    <source>
        <dbReference type="SAM" id="Phobius"/>
    </source>
</evidence>
<feature type="transmembrane region" description="Helical" evidence="6">
    <location>
        <begin position="256"/>
        <end position="281"/>
    </location>
</feature>
<evidence type="ECO:0000313" key="8">
    <source>
        <dbReference type="Proteomes" id="UP000247978"/>
    </source>
</evidence>
<sequence length="378" mass="42687">MNKNHLFIGLRVLIVIVAFILGIFAIYFIGRLMIPFIIGFFIALLINPLVDFFQVKTRMPRGFAVLTSILVILGVISTAITLLVNEIIQGFSYLSRVVPEHYKNFAVYMENLYNETIAPIYTNLLHLFRDLDQSQRSTVLDSMQFIGENLTNAFSSIVQALGNGLYFIITKLPNFATILVISLLATFFISKDWHRIVKALHKKIPKKVQFRINQIYEGLQKALLGFLKAEFKLTFISAVIVFIGLLILRVEHALSIALIIWIVDFLPYLGAIIVFLPWVIYSFSTGEVFLGTGLSILYGLIVLQRQLIKPKILSSSIGISPLLTLFTMYVGFKLIGVIGIVLGPLTFILMKIFHETGIFKDIWAFIVGSNRKNTGEKD</sequence>
<dbReference type="Proteomes" id="UP000247978">
    <property type="component" value="Unassembled WGS sequence"/>
</dbReference>
<dbReference type="InterPro" id="IPR002549">
    <property type="entry name" value="AI-2E-like"/>
</dbReference>
<feature type="transmembrane region" description="Helical" evidence="6">
    <location>
        <begin position="7"/>
        <end position="27"/>
    </location>
</feature>
<evidence type="ECO:0000256" key="1">
    <source>
        <dbReference type="ARBA" id="ARBA00004141"/>
    </source>
</evidence>
<dbReference type="InterPro" id="IPR014227">
    <property type="entry name" value="YtvI-like"/>
</dbReference>
<dbReference type="GO" id="GO:0055085">
    <property type="term" value="P:transmembrane transport"/>
    <property type="evidence" value="ECO:0007669"/>
    <property type="project" value="TreeGrafter"/>
</dbReference>
<reference evidence="7 8" key="1">
    <citation type="submission" date="2018-05" db="EMBL/GenBank/DDBJ databases">
        <title>Genomic Encyclopedia of Type Strains, Phase IV (KMG-IV): sequencing the most valuable type-strain genomes for metagenomic binning, comparative biology and taxonomic classification.</title>
        <authorList>
            <person name="Goeker M."/>
        </authorList>
    </citation>
    <scope>NUCLEOTIDE SEQUENCE [LARGE SCALE GENOMIC DNA]</scope>
    <source>
        <strain evidence="7 8">DSM 28556</strain>
    </source>
</reference>
<accession>A0A2V3W6R0</accession>
<evidence type="ECO:0000256" key="4">
    <source>
        <dbReference type="ARBA" id="ARBA00022989"/>
    </source>
</evidence>
<keyword evidence="3 6" id="KW-0812">Transmembrane</keyword>
<dbReference type="GO" id="GO:0016020">
    <property type="term" value="C:membrane"/>
    <property type="evidence" value="ECO:0007669"/>
    <property type="project" value="UniProtKB-SubCell"/>
</dbReference>
<dbReference type="PANTHER" id="PTHR21716:SF68">
    <property type="entry name" value="TRANSPORT PROTEIN YTVI-RELATED"/>
    <property type="match status" value="1"/>
</dbReference>
<feature type="transmembrane region" description="Helical" evidence="6">
    <location>
        <begin position="328"/>
        <end position="350"/>
    </location>
</feature>
<dbReference type="EMBL" id="QJJQ01000004">
    <property type="protein sequence ID" value="PXW87945.1"/>
    <property type="molecule type" value="Genomic_DNA"/>
</dbReference>
<comment type="caution">
    <text evidence="7">The sequence shown here is derived from an EMBL/GenBank/DDBJ whole genome shotgun (WGS) entry which is preliminary data.</text>
</comment>
<evidence type="ECO:0000256" key="5">
    <source>
        <dbReference type="ARBA" id="ARBA00023136"/>
    </source>
</evidence>
<feature type="transmembrane region" description="Helical" evidence="6">
    <location>
        <begin position="288"/>
        <end position="308"/>
    </location>
</feature>
<gene>
    <name evidence="7" type="ORF">DFR56_10495</name>
</gene>
<feature type="transmembrane region" description="Helical" evidence="6">
    <location>
        <begin position="165"/>
        <end position="189"/>
    </location>
</feature>
<proteinExistence type="inferred from homology"/>
<dbReference type="AlphaFoldDB" id="A0A2V3W6R0"/>
<keyword evidence="5 6" id="KW-0472">Membrane</keyword>